<dbReference type="AlphaFoldDB" id="A0A074KZ05"/>
<dbReference type="Pfam" id="PF00722">
    <property type="entry name" value="Glyco_hydro_16"/>
    <property type="match status" value="1"/>
</dbReference>
<comment type="similarity">
    <text evidence="1">Belongs to the glycosyl hydrolase 16 family.</text>
</comment>
<dbReference type="OrthoDB" id="9776255at2"/>
<comment type="caution">
    <text evidence="3">The sequence shown here is derived from an EMBL/GenBank/DDBJ whole genome shotgun (WGS) entry which is preliminary data.</text>
</comment>
<dbReference type="InterPro" id="IPR000757">
    <property type="entry name" value="Beta-glucanase-like"/>
</dbReference>
<feature type="domain" description="GH16" evidence="2">
    <location>
        <begin position="43"/>
        <end position="287"/>
    </location>
</feature>
<organism evidence="3 4">
    <name type="scientific">Anditalea andensis</name>
    <dbReference type="NCBI Taxonomy" id="1048983"/>
    <lineage>
        <taxon>Bacteria</taxon>
        <taxon>Pseudomonadati</taxon>
        <taxon>Bacteroidota</taxon>
        <taxon>Cytophagia</taxon>
        <taxon>Cytophagales</taxon>
        <taxon>Cytophagaceae</taxon>
        <taxon>Anditalea</taxon>
    </lineage>
</organism>
<protein>
    <submittedName>
        <fullName evidence="3">Beta-glucanase</fullName>
    </submittedName>
</protein>
<dbReference type="PANTHER" id="PTHR10963">
    <property type="entry name" value="GLYCOSYL HYDROLASE-RELATED"/>
    <property type="match status" value="1"/>
</dbReference>
<dbReference type="SUPFAM" id="SSF49899">
    <property type="entry name" value="Concanavalin A-like lectins/glucanases"/>
    <property type="match status" value="1"/>
</dbReference>
<dbReference type="eggNOG" id="COG2273">
    <property type="taxonomic scope" value="Bacteria"/>
</dbReference>
<gene>
    <name evidence="3" type="ORF">EL17_08280</name>
</gene>
<dbReference type="InterPro" id="IPR050546">
    <property type="entry name" value="Glycosyl_Hydrlase_16"/>
</dbReference>
<dbReference type="PROSITE" id="PS51762">
    <property type="entry name" value="GH16_2"/>
    <property type="match status" value="1"/>
</dbReference>
<evidence type="ECO:0000259" key="2">
    <source>
        <dbReference type="PROSITE" id="PS51762"/>
    </source>
</evidence>
<dbReference type="CDD" id="cd08023">
    <property type="entry name" value="GH16_laminarinase_like"/>
    <property type="match status" value="1"/>
</dbReference>
<sequence length="287" mass="33526">MKSQLYITYILYSLGMLFNMKAMAQHNSISPPVGYTLVWQDEFDEEGPPNPEFWSFETGFVRNEELQYYQEENAVVKEGKLIITGRREKILNPQYKDGSPDWRQNREYASYTSSCVKTSGKKLFRYGIFEIKAKIDTALGMWPAIWTLGESKGWPANGEIDIMEYYRVNGEGTILANAAWASPNKVAWDEMKISIDHFVKQDPRWPEKFHIWKMDWTEDYIRLYLDDELLNEIDLSKTINPDGFNPFHQPHYLLLNLAIGSNGGDPSNTPFPKRYEVDYVRVFQKIE</sequence>
<dbReference type="Gene3D" id="2.60.120.200">
    <property type="match status" value="1"/>
</dbReference>
<evidence type="ECO:0000313" key="3">
    <source>
        <dbReference type="EMBL" id="KEO74129.1"/>
    </source>
</evidence>
<dbReference type="STRING" id="1048983.EL17_08280"/>
<evidence type="ECO:0000256" key="1">
    <source>
        <dbReference type="ARBA" id="ARBA00006865"/>
    </source>
</evidence>
<keyword evidence="4" id="KW-1185">Reference proteome</keyword>
<dbReference type="InterPro" id="IPR013320">
    <property type="entry name" value="ConA-like_dom_sf"/>
</dbReference>
<dbReference type="GO" id="GO:0004553">
    <property type="term" value="F:hydrolase activity, hydrolyzing O-glycosyl compounds"/>
    <property type="evidence" value="ECO:0007669"/>
    <property type="project" value="InterPro"/>
</dbReference>
<proteinExistence type="inferred from homology"/>
<dbReference type="RefSeq" id="WP_035072943.1">
    <property type="nucleotide sequence ID" value="NZ_JMIH01000016.1"/>
</dbReference>
<dbReference type="GO" id="GO:0005975">
    <property type="term" value="P:carbohydrate metabolic process"/>
    <property type="evidence" value="ECO:0007669"/>
    <property type="project" value="InterPro"/>
</dbReference>
<dbReference type="EMBL" id="JMIH01000016">
    <property type="protein sequence ID" value="KEO74129.1"/>
    <property type="molecule type" value="Genomic_DNA"/>
</dbReference>
<dbReference type="PANTHER" id="PTHR10963:SF55">
    <property type="entry name" value="GLYCOSIDE HYDROLASE FAMILY 16 PROTEIN"/>
    <property type="match status" value="1"/>
</dbReference>
<accession>A0A074KZ05</accession>
<name>A0A074KZ05_9BACT</name>
<reference evidence="3 4" key="1">
    <citation type="submission" date="2014-04" db="EMBL/GenBank/DDBJ databases">
        <title>Characterization and application of a salt tolerant electro-active bacterium.</title>
        <authorList>
            <person name="Yang L."/>
            <person name="Wei S."/>
            <person name="Tay Q.X.M."/>
        </authorList>
    </citation>
    <scope>NUCLEOTIDE SEQUENCE [LARGE SCALE GENOMIC DNA]</scope>
    <source>
        <strain evidence="3 4">LY1</strain>
    </source>
</reference>
<dbReference type="Proteomes" id="UP000027821">
    <property type="component" value="Unassembled WGS sequence"/>
</dbReference>
<evidence type="ECO:0000313" key="4">
    <source>
        <dbReference type="Proteomes" id="UP000027821"/>
    </source>
</evidence>